<accession>A0A1D1YFI4</accession>
<dbReference type="InterPro" id="IPR000330">
    <property type="entry name" value="SNF2_N"/>
</dbReference>
<evidence type="ECO:0000256" key="4">
    <source>
        <dbReference type="SAM" id="MobiDB-lite"/>
    </source>
</evidence>
<dbReference type="CDD" id="cd18793">
    <property type="entry name" value="SF2_C_SNF"/>
    <property type="match status" value="1"/>
</dbReference>
<dbReference type="InterPro" id="IPR014001">
    <property type="entry name" value="Helicase_ATP-bd"/>
</dbReference>
<keyword evidence="3" id="KW-0539">Nucleus</keyword>
<evidence type="ECO:0000259" key="5">
    <source>
        <dbReference type="PROSITE" id="PS51192"/>
    </source>
</evidence>
<dbReference type="InterPro" id="IPR049730">
    <property type="entry name" value="SNF2/RAD54-like_C"/>
</dbReference>
<dbReference type="InterPro" id="IPR038718">
    <property type="entry name" value="SNF2-like_sf"/>
</dbReference>
<keyword evidence="2" id="KW-0378">Hydrolase</keyword>
<evidence type="ECO:0000256" key="1">
    <source>
        <dbReference type="ARBA" id="ARBA00004123"/>
    </source>
</evidence>
<dbReference type="Gene3D" id="3.40.50.10810">
    <property type="entry name" value="Tandem AAA-ATPase domain"/>
    <property type="match status" value="1"/>
</dbReference>
<feature type="compositionally biased region" description="Low complexity" evidence="4">
    <location>
        <begin position="16"/>
        <end position="34"/>
    </location>
</feature>
<dbReference type="GO" id="GO:0005634">
    <property type="term" value="C:nucleus"/>
    <property type="evidence" value="ECO:0007669"/>
    <property type="project" value="UniProtKB-SubCell"/>
</dbReference>
<dbReference type="Gene3D" id="3.40.50.300">
    <property type="entry name" value="P-loop containing nucleotide triphosphate hydrolases"/>
    <property type="match status" value="1"/>
</dbReference>
<dbReference type="PROSITE" id="PS51194">
    <property type="entry name" value="HELICASE_CTER"/>
    <property type="match status" value="1"/>
</dbReference>
<feature type="domain" description="Helicase ATP-binding" evidence="5">
    <location>
        <begin position="174"/>
        <end position="349"/>
    </location>
</feature>
<dbReference type="SMART" id="SM00490">
    <property type="entry name" value="HELICc"/>
    <property type="match status" value="1"/>
</dbReference>
<evidence type="ECO:0000259" key="6">
    <source>
        <dbReference type="PROSITE" id="PS51194"/>
    </source>
</evidence>
<dbReference type="EMBL" id="GDJX01014560">
    <property type="protein sequence ID" value="JAT53376.1"/>
    <property type="molecule type" value="Transcribed_RNA"/>
</dbReference>
<name>A0A1D1YFI4_9ARAE</name>
<dbReference type="Pfam" id="PF00271">
    <property type="entry name" value="Helicase_C"/>
    <property type="match status" value="1"/>
</dbReference>
<dbReference type="AlphaFoldDB" id="A0A1D1YFI4"/>
<organism evidence="7">
    <name type="scientific">Anthurium amnicola</name>
    <dbReference type="NCBI Taxonomy" id="1678845"/>
    <lineage>
        <taxon>Eukaryota</taxon>
        <taxon>Viridiplantae</taxon>
        <taxon>Streptophyta</taxon>
        <taxon>Embryophyta</taxon>
        <taxon>Tracheophyta</taxon>
        <taxon>Spermatophyta</taxon>
        <taxon>Magnoliopsida</taxon>
        <taxon>Liliopsida</taxon>
        <taxon>Araceae</taxon>
        <taxon>Pothoideae</taxon>
        <taxon>Potheae</taxon>
        <taxon>Anthurium</taxon>
    </lineage>
</organism>
<reference evidence="7" key="1">
    <citation type="submission" date="2015-07" db="EMBL/GenBank/DDBJ databases">
        <title>Transcriptome Assembly of Anthurium amnicola.</title>
        <authorList>
            <person name="Suzuki J."/>
        </authorList>
    </citation>
    <scope>NUCLEOTIDE SEQUENCE</scope>
</reference>
<dbReference type="SMART" id="SM00487">
    <property type="entry name" value="DEXDc"/>
    <property type="match status" value="1"/>
</dbReference>
<dbReference type="Pfam" id="PF00176">
    <property type="entry name" value="SNF2-rel_dom"/>
    <property type="match status" value="1"/>
</dbReference>
<dbReference type="InterPro" id="IPR001650">
    <property type="entry name" value="Helicase_C-like"/>
</dbReference>
<dbReference type="GO" id="GO:0016787">
    <property type="term" value="F:hydrolase activity"/>
    <property type="evidence" value="ECO:0007669"/>
    <property type="project" value="UniProtKB-KW"/>
</dbReference>
<feature type="region of interest" description="Disordered" evidence="4">
    <location>
        <begin position="1"/>
        <end position="130"/>
    </location>
</feature>
<protein>
    <submittedName>
        <fullName evidence="7">Putative DNA repair and recombination protein RAD26-like</fullName>
    </submittedName>
</protein>
<dbReference type="SUPFAM" id="SSF52540">
    <property type="entry name" value="P-loop containing nucleoside triphosphate hydrolases"/>
    <property type="match status" value="2"/>
</dbReference>
<evidence type="ECO:0000313" key="7">
    <source>
        <dbReference type="EMBL" id="JAT53376.1"/>
    </source>
</evidence>
<dbReference type="FunFam" id="3.40.50.10810:FF:000019">
    <property type="entry name" value="DNA excision repair protein ERCC-6-like 2 isoform X1"/>
    <property type="match status" value="1"/>
</dbReference>
<proteinExistence type="predicted"/>
<sequence>MSLSSLKETLKPPPSSSSSSSSTTCQSSSLSSLKEVAAAPLRRPPKSSLSQQLQRCSSLDLSFSPIPPATHRITDDGPGAGQGKKIPTRPGQEHPCGLLGGRGEEDDDGRGQHGGRGLSPLFQPSSSHPFSSAVRGPFEPLILSSPGEFPLVQVPASINCRLLEHQREGVRFLYSLYKKNHGGILGDDMGLGKTIQTIAFLVAVAGKGAECQDAQVNTRDSMPMKSPVLIVCPTSVIHNWENEFSEWSGFNVAVYHGPNRDMILGKLEAQGVDILVTSFDTFRIHGKILSEVKWEITVVDEAHRLKNEKSQLYKACLEIKTRKRFGLTGTIMQNKILELFNLFDWVSPGSLGTREHFREFYDEPLKHGQRLSAPERFVQIAEQRRQQLASVLQKYLLRRTKEETIGHLMLGKEDNVVFCAMSELQKRVYRRMLAQPEIRCLINKDLPCTCGSPLAQVECCHRTVPNGIIWSYLHKGNPDGCDSCPFCVVLPCILKLQQISNHLELIKPNPRDELEKQKKDAEFASAVFGADIDLVGGNIQTESFMGLSDVEHCGKMRALEKLLSSWISRGDKVLLFSYSVRMLDILEKFLIRKGYCFCRLDGSTPMSLRQSIVDDFNRSPSRQVFLISTRAGGLGLNLVSANRVVIFDPNWNPSQDLQAQDRSFRYGQKRHVVVFRLLAAGSLEELVYTRQVYKQQLSNIAVSGKMEKRYFEGVQDCKEFKGELFGICNLFRDLSDKLFTSEILESYGKNKGKNGNSYFVHDSVKHAEDHAAQEEQTITLPLARETDDTLPSKKSVALSEVTKIDGRHNNLGIVYAHRNEDVVNVGPTLQTQDSATLVVHCTAGSSIEGPDVNTMNIGDHKKQTVARKVDKRIEYSLVAQFKGMEELEFSKWLLAASPAERLELLQDYKRNKQKMKIPSRLAL</sequence>
<comment type="subcellular location">
    <subcellularLocation>
        <location evidence="1">Nucleus</location>
    </subcellularLocation>
</comment>
<dbReference type="PANTHER" id="PTHR45629:SF7">
    <property type="entry name" value="DNA EXCISION REPAIR PROTEIN ERCC-6-RELATED"/>
    <property type="match status" value="1"/>
</dbReference>
<feature type="domain" description="Helicase C-terminal" evidence="6">
    <location>
        <begin position="558"/>
        <end position="711"/>
    </location>
</feature>
<evidence type="ECO:0000256" key="2">
    <source>
        <dbReference type="ARBA" id="ARBA00022801"/>
    </source>
</evidence>
<dbReference type="GO" id="GO:0005524">
    <property type="term" value="F:ATP binding"/>
    <property type="evidence" value="ECO:0007669"/>
    <property type="project" value="InterPro"/>
</dbReference>
<evidence type="ECO:0000256" key="3">
    <source>
        <dbReference type="ARBA" id="ARBA00023242"/>
    </source>
</evidence>
<dbReference type="PANTHER" id="PTHR45629">
    <property type="entry name" value="SNF2/RAD54 FAMILY MEMBER"/>
    <property type="match status" value="1"/>
</dbReference>
<dbReference type="InterPro" id="IPR050496">
    <property type="entry name" value="SNF2_RAD54_helicase_repair"/>
</dbReference>
<dbReference type="PROSITE" id="PS51192">
    <property type="entry name" value="HELICASE_ATP_BIND_1"/>
    <property type="match status" value="1"/>
</dbReference>
<dbReference type="InterPro" id="IPR027417">
    <property type="entry name" value="P-loop_NTPase"/>
</dbReference>
<feature type="compositionally biased region" description="Low complexity" evidence="4">
    <location>
        <begin position="47"/>
        <end position="62"/>
    </location>
</feature>
<gene>
    <name evidence="7" type="primary">Rad26l_0</name>
    <name evidence="7" type="ORF">g.34147</name>
</gene>